<name>A0A8J7F7C8_9CYAN</name>
<evidence type="ECO:0000313" key="2">
    <source>
        <dbReference type="EMBL" id="MBE9216810.1"/>
    </source>
</evidence>
<dbReference type="GO" id="GO:0003677">
    <property type="term" value="F:DNA binding"/>
    <property type="evidence" value="ECO:0007669"/>
    <property type="project" value="InterPro"/>
</dbReference>
<proteinExistence type="predicted"/>
<reference evidence="2" key="1">
    <citation type="submission" date="2020-10" db="EMBL/GenBank/DDBJ databases">
        <authorList>
            <person name="Castelo-Branco R."/>
            <person name="Eusebio N."/>
            <person name="Adriana R."/>
            <person name="Vieira A."/>
            <person name="Brugerolle De Fraissinette N."/>
            <person name="Rezende De Castro R."/>
            <person name="Schneider M.P."/>
            <person name="Vasconcelos V."/>
            <person name="Leao P.N."/>
        </authorList>
    </citation>
    <scope>NUCLEOTIDE SEQUENCE</scope>
    <source>
        <strain evidence="2">LEGE 06105</strain>
    </source>
</reference>
<feature type="domain" description="Antitoxin Xre-like helix-turn-helix" evidence="1">
    <location>
        <begin position="14"/>
        <end position="54"/>
    </location>
</feature>
<gene>
    <name evidence="2" type="ORF">IQ247_29865</name>
</gene>
<dbReference type="Pfam" id="PF20432">
    <property type="entry name" value="Xre-like-HTH"/>
    <property type="match status" value="1"/>
</dbReference>
<dbReference type="SUPFAM" id="SSF47413">
    <property type="entry name" value="lambda repressor-like DNA-binding domains"/>
    <property type="match status" value="1"/>
</dbReference>
<keyword evidence="3" id="KW-1185">Reference proteome</keyword>
<organism evidence="2 3">
    <name type="scientific">Plectonema cf. radiosum LEGE 06105</name>
    <dbReference type="NCBI Taxonomy" id="945769"/>
    <lineage>
        <taxon>Bacteria</taxon>
        <taxon>Bacillati</taxon>
        <taxon>Cyanobacteriota</taxon>
        <taxon>Cyanophyceae</taxon>
        <taxon>Oscillatoriophycideae</taxon>
        <taxon>Oscillatoriales</taxon>
        <taxon>Microcoleaceae</taxon>
        <taxon>Plectonema</taxon>
    </lineage>
</organism>
<dbReference type="InterPro" id="IPR046847">
    <property type="entry name" value="Xre-like_HTH"/>
</dbReference>
<dbReference type="EMBL" id="JADEWL010000206">
    <property type="protein sequence ID" value="MBE9216810.1"/>
    <property type="molecule type" value="Genomic_DNA"/>
</dbReference>
<dbReference type="CDD" id="cd00093">
    <property type="entry name" value="HTH_XRE"/>
    <property type="match status" value="1"/>
</dbReference>
<dbReference type="InterPro" id="IPR010982">
    <property type="entry name" value="Lambda_DNA-bd_dom_sf"/>
</dbReference>
<dbReference type="RefSeq" id="WP_193925609.1">
    <property type="nucleotide sequence ID" value="NZ_JADEWL010000206.1"/>
</dbReference>
<protein>
    <submittedName>
        <fullName evidence="2">XRE family transcriptional regulator</fullName>
    </submittedName>
</protein>
<accession>A0A8J7F7C8</accession>
<sequence length="123" mass="13997">MQEIVTQNMEMHQKLFDEMLERFDISAKEISQLIGVSEVTLSRFRRGKADLLTTKFLSLLLVLPEDAREWYVSRLVGSKPKTNLRSLVMEASPQEKAEVLNALASWVVQSRESKDSSCLPQAV</sequence>
<comment type="caution">
    <text evidence="2">The sequence shown here is derived from an EMBL/GenBank/DDBJ whole genome shotgun (WGS) entry which is preliminary data.</text>
</comment>
<dbReference type="Proteomes" id="UP000620559">
    <property type="component" value="Unassembled WGS sequence"/>
</dbReference>
<dbReference type="InterPro" id="IPR001387">
    <property type="entry name" value="Cro/C1-type_HTH"/>
</dbReference>
<evidence type="ECO:0000259" key="1">
    <source>
        <dbReference type="Pfam" id="PF20432"/>
    </source>
</evidence>
<evidence type="ECO:0000313" key="3">
    <source>
        <dbReference type="Proteomes" id="UP000620559"/>
    </source>
</evidence>
<dbReference type="AlphaFoldDB" id="A0A8J7F7C8"/>